<keyword evidence="3" id="KW-0808">Transferase</keyword>
<evidence type="ECO:0000313" key="4">
    <source>
        <dbReference type="Proteomes" id="UP000307602"/>
    </source>
</evidence>
<keyword evidence="4" id="KW-1185">Reference proteome</keyword>
<dbReference type="PANTHER" id="PTHR12526">
    <property type="entry name" value="GLYCOSYLTRANSFERASE"/>
    <property type="match status" value="1"/>
</dbReference>
<comment type="caution">
    <text evidence="3">The sequence shown here is derived from an EMBL/GenBank/DDBJ whole genome shotgun (WGS) entry which is preliminary data.</text>
</comment>
<accession>A0A4S1E1H7</accession>
<dbReference type="InterPro" id="IPR028098">
    <property type="entry name" value="Glyco_trans_4-like_N"/>
</dbReference>
<sequence length="357" mass="40999">MRVLQLIDSLQIGGAERVAVNIANALINEKVTSFLCATREEGLLKKSLSENVEYKFLNKKKTIDFSAIIRLNKFIKNNNIDIIHAHSTSFFLATIIKLFNRKITVIWHDHYGNSEFLKDRKFRVLKFCSVYFSHVFSVNRSLEAWAKENLKAKSVSYLSNFAIINKTLKNTKLKGRDGNRIICLANLRPQKDHFTLLEAFKKVIDLYPNWTLHCVGKDFNDEYSRLIHHKIDDMGLKDNVFLYGSKPDVFNILNQCEIGILSSKSEGLPLALLEYGLSKLAVISTKVGECKMLIKNNVTGLLISPSKPKKMFDVISLYIENIQLRIKHAEGYNKHILDNYSEKAQIETILKTYNTYN</sequence>
<gene>
    <name evidence="3" type="ORF">EM932_02620</name>
</gene>
<evidence type="ECO:0000313" key="3">
    <source>
        <dbReference type="EMBL" id="TGV04437.1"/>
    </source>
</evidence>
<dbReference type="Pfam" id="PF00534">
    <property type="entry name" value="Glycos_transf_1"/>
    <property type="match status" value="1"/>
</dbReference>
<name>A0A4S1E1H7_9FLAO</name>
<dbReference type="CDD" id="cd03811">
    <property type="entry name" value="GT4_GT28_WabH-like"/>
    <property type="match status" value="1"/>
</dbReference>
<dbReference type="Proteomes" id="UP000307602">
    <property type="component" value="Unassembled WGS sequence"/>
</dbReference>
<proteinExistence type="predicted"/>
<dbReference type="RefSeq" id="WP_135875199.1">
    <property type="nucleotide sequence ID" value="NZ_SRSO01000002.1"/>
</dbReference>
<reference evidence="3 4" key="1">
    <citation type="submission" date="2019-04" db="EMBL/GenBank/DDBJ databases">
        <authorList>
            <person name="Liu A."/>
        </authorList>
    </citation>
    <scope>NUCLEOTIDE SEQUENCE [LARGE SCALE GENOMIC DNA]</scope>
    <source>
        <strain evidence="3 4">RZ03</strain>
    </source>
</reference>
<feature type="domain" description="Glycosyltransferase subfamily 4-like N-terminal" evidence="2">
    <location>
        <begin position="12"/>
        <end position="151"/>
    </location>
</feature>
<protein>
    <submittedName>
        <fullName evidence="3">Glycosyltransferase</fullName>
    </submittedName>
</protein>
<dbReference type="EMBL" id="SRSO01000002">
    <property type="protein sequence ID" value="TGV04437.1"/>
    <property type="molecule type" value="Genomic_DNA"/>
</dbReference>
<organism evidence="3 4">
    <name type="scientific">Flavivirga rizhaonensis</name>
    <dbReference type="NCBI Taxonomy" id="2559571"/>
    <lineage>
        <taxon>Bacteria</taxon>
        <taxon>Pseudomonadati</taxon>
        <taxon>Bacteroidota</taxon>
        <taxon>Flavobacteriia</taxon>
        <taxon>Flavobacteriales</taxon>
        <taxon>Flavobacteriaceae</taxon>
        <taxon>Flavivirga</taxon>
    </lineage>
</organism>
<dbReference type="SUPFAM" id="SSF53756">
    <property type="entry name" value="UDP-Glycosyltransferase/glycogen phosphorylase"/>
    <property type="match status" value="1"/>
</dbReference>
<dbReference type="InterPro" id="IPR001296">
    <property type="entry name" value="Glyco_trans_1"/>
</dbReference>
<evidence type="ECO:0000259" key="2">
    <source>
        <dbReference type="Pfam" id="PF13439"/>
    </source>
</evidence>
<dbReference type="Pfam" id="PF13439">
    <property type="entry name" value="Glyco_transf_4"/>
    <property type="match status" value="1"/>
</dbReference>
<feature type="domain" description="Glycosyl transferase family 1" evidence="1">
    <location>
        <begin position="170"/>
        <end position="325"/>
    </location>
</feature>
<evidence type="ECO:0000259" key="1">
    <source>
        <dbReference type="Pfam" id="PF00534"/>
    </source>
</evidence>
<dbReference type="GO" id="GO:0016757">
    <property type="term" value="F:glycosyltransferase activity"/>
    <property type="evidence" value="ECO:0007669"/>
    <property type="project" value="InterPro"/>
</dbReference>
<dbReference type="OrthoDB" id="823685at2"/>
<dbReference type="Gene3D" id="3.40.50.2000">
    <property type="entry name" value="Glycogen Phosphorylase B"/>
    <property type="match status" value="2"/>
</dbReference>
<dbReference type="AlphaFoldDB" id="A0A4S1E1H7"/>